<proteinExistence type="predicted"/>
<evidence type="ECO:0000313" key="2">
    <source>
        <dbReference type="EMBL" id="NMM50485.1"/>
    </source>
</evidence>
<organism evidence="2 3">
    <name type="scientific">Marinigracilibium pacificum</name>
    <dbReference type="NCBI Taxonomy" id="2729599"/>
    <lineage>
        <taxon>Bacteria</taxon>
        <taxon>Pseudomonadati</taxon>
        <taxon>Bacteroidota</taxon>
        <taxon>Cytophagia</taxon>
        <taxon>Cytophagales</taxon>
        <taxon>Flammeovirgaceae</taxon>
        <taxon>Marinigracilibium</taxon>
    </lineage>
</organism>
<accession>A0A848J4S6</accession>
<keyword evidence="3" id="KW-1185">Reference proteome</keyword>
<name>A0A848J4S6_9BACT</name>
<reference evidence="2 3" key="1">
    <citation type="submission" date="2020-04" db="EMBL/GenBank/DDBJ databases">
        <title>Flammeovirgaceae bacterium KN852 isolated from deep sea.</title>
        <authorList>
            <person name="Zhang D.-C."/>
        </authorList>
    </citation>
    <scope>NUCLEOTIDE SEQUENCE [LARGE SCALE GENOMIC DNA]</scope>
    <source>
        <strain evidence="2 3">KN852</strain>
    </source>
</reference>
<dbReference type="Proteomes" id="UP000559010">
    <property type="component" value="Unassembled WGS sequence"/>
</dbReference>
<evidence type="ECO:0000256" key="1">
    <source>
        <dbReference type="SAM" id="SignalP"/>
    </source>
</evidence>
<evidence type="ECO:0000313" key="3">
    <source>
        <dbReference type="Proteomes" id="UP000559010"/>
    </source>
</evidence>
<comment type="caution">
    <text evidence="2">The sequence shown here is derived from an EMBL/GenBank/DDBJ whole genome shotgun (WGS) entry which is preliminary data.</text>
</comment>
<gene>
    <name evidence="2" type="ORF">HH304_18895</name>
</gene>
<protein>
    <submittedName>
        <fullName evidence="2">Uncharacterized protein</fullName>
    </submittedName>
</protein>
<keyword evidence="1" id="KW-0732">Signal</keyword>
<dbReference type="RefSeq" id="WP_169684852.1">
    <property type="nucleotide sequence ID" value="NZ_JABBNU010000013.1"/>
</dbReference>
<sequence>MKHIIKFFILFIFSSIALSGQENENETPTGALASEDSLIAYIHGLHEKVLGEGLTTDNFSESDLGRLPIGIYHEVGNQEYIVLIDSAVFTPTGAYFSAFVSLDVPNSTQKLAFRASRIEFTPGGLTTSDMAKLYLVSDHSVKIGNHATLELNGSNQKTYVSWDCNGFQGVNLFGKVRFSRDLMLPEDQNGNIINDKYVETSFEIFMSDWNDFLIDVNLPPFQPKEMPGFSFAVTNAVFDMSEEKNSSDMIMPQEYMDIYGAMPQLWKGFFLKSLTVRLPGELTKGMDRKRLDATSMIIDRHGLTGNFGAANIIQKEDKGNIAGWAFTIDSVGVSFMMGAVKGAAMKGDIKLPIMDEEAKSMEYTALLARGADDKLDYLFQIKTMEEIQVGALSGRMKLAPNSSITLEKVNGEFKAQAMLHGAYNLSMDEAEVKELEFQNLHLVSEKPYLLGGTFNLGGESGDESNSIGTFPITLHSVSFVNNQQSVKLNIDASVNLMNKSDKGFAARANIGVETDIEGGEVNSEGEKEVQKWKLKRAQVNNIYINVATGAFTAKGELSIYRKDKVYGDGIRGFVDLTVEPSLAAKATAQFGRVEGLRYWYIDCNVRLPKPVGGPIGFFGFGGGLYYHMENQAVANLGKYGSFDMPDSVQVGQSLSGAKYIPNKEIGIGAKFMTTLGLTANSKAFNADATFEMAFNESGGLRYVLLEGDGYLLTDINDRSGGSPLYASLMMVYDNPTKTFHSNVSLFVNVEEKIIGVNENYLAGSLIIHSDPQDWYIHAGTPEQPIGLNFMGLAKATSYFMAGTVISDFPELPSNVTKIIGDIDMSLGRDLNQLASGGGLAFGAAIDVNTGRQEFAIFYGSFALGLGFDVMIKDYGPAARCSGSTEPIGINGWYATGQAWAYVSGSIGVFVDKRWFKGEFEILRIGAAVVLQARLPNPVWMQGVVGGEFSILGGLVKGNCRFKVEVGERCEIVGGALNGVKVISDMKPDGEDVSVFSSPQVAFNTQINTKFEMLTDTELNAYKIRLDKIELIAPDGSVVSGDIKWNERKDVATFLQESVLEGKAKYKMKVKVVWQHRKNGSWTDLKFGDQLAFEEEEISFVTGEAPDYIPESNVKYAYPVNNMYNFYQDEYGQAYIQLNMAQDAVFAEEIDGVKWNYSAVFASADGFDRKEVGITYSPENRGIIRLSIPDNLLNATAYKMVIVRKPAQNYLSEGNVIRDDKQVYSDGEIGGEVSTSNNKLAGVIIGPGEKEIYSLRFRTSRFNTFVDKMNNLSSEESIGRILQDYNVIRLGYRTTSDEVFGRFEKGGSDGIRYTRLIEIEGLADNPWMNNFVLPKIYDPYPKYGSSLTANINTFRSPAEELGIPPVKSVFVYQDQYPVLTESSFESTSGSIGGITGYIYDLPFYVNQDYNKIYNYLMANYKPSTSYPSLLKVTYENIYTGSEYGFKMKYVLPGTGKVTSTKTFKIKW</sequence>
<feature type="signal peptide" evidence="1">
    <location>
        <begin position="1"/>
        <end position="19"/>
    </location>
</feature>
<feature type="chain" id="PRO_5032574952" evidence="1">
    <location>
        <begin position="20"/>
        <end position="1466"/>
    </location>
</feature>
<dbReference type="EMBL" id="JABBNU010000013">
    <property type="protein sequence ID" value="NMM50485.1"/>
    <property type="molecule type" value="Genomic_DNA"/>
</dbReference>